<feature type="compositionally biased region" description="Basic residues" evidence="1">
    <location>
        <begin position="43"/>
        <end position="57"/>
    </location>
</feature>
<accession>A0A928YSI7</accession>
<organism evidence="2 3">
    <name type="scientific">Cellvibrio polysaccharolyticus</name>
    <dbReference type="NCBI Taxonomy" id="2082724"/>
    <lineage>
        <taxon>Bacteria</taxon>
        <taxon>Pseudomonadati</taxon>
        <taxon>Pseudomonadota</taxon>
        <taxon>Gammaproteobacteria</taxon>
        <taxon>Cellvibrionales</taxon>
        <taxon>Cellvibrionaceae</taxon>
        <taxon>Cellvibrio</taxon>
    </lineage>
</organism>
<evidence type="ECO:0000313" key="2">
    <source>
        <dbReference type="EMBL" id="MBE8716054.1"/>
    </source>
</evidence>
<dbReference type="EMBL" id="PRDL01000001">
    <property type="protein sequence ID" value="MBE8716054.1"/>
    <property type="molecule type" value="Genomic_DNA"/>
</dbReference>
<evidence type="ECO:0000256" key="1">
    <source>
        <dbReference type="SAM" id="MobiDB-lite"/>
    </source>
</evidence>
<feature type="region of interest" description="Disordered" evidence="1">
    <location>
        <begin position="43"/>
        <end position="66"/>
    </location>
</feature>
<sequence length="66" mass="7750">MLAIYSQASFCTEQAKIKKTNKFIMLWIFYKIVLASTMGSHKRVHQNNAQKKSRRTSARQNCQKEQ</sequence>
<evidence type="ECO:0000313" key="3">
    <source>
        <dbReference type="Proteomes" id="UP000652567"/>
    </source>
</evidence>
<name>A0A928YSI7_9GAMM</name>
<proteinExistence type="predicted"/>
<dbReference type="Proteomes" id="UP000652567">
    <property type="component" value="Unassembled WGS sequence"/>
</dbReference>
<dbReference type="AlphaFoldDB" id="A0A928YSI7"/>
<gene>
    <name evidence="2" type="ORF">C4F51_02495</name>
</gene>
<keyword evidence="3" id="KW-1185">Reference proteome</keyword>
<comment type="caution">
    <text evidence="2">The sequence shown here is derived from an EMBL/GenBank/DDBJ whole genome shotgun (WGS) entry which is preliminary data.</text>
</comment>
<reference evidence="2" key="1">
    <citation type="submission" date="2018-07" db="EMBL/GenBank/DDBJ databases">
        <title>Genome assembly of strain Ka43.</title>
        <authorList>
            <person name="Kukolya J."/>
            <person name="Nagy I."/>
            <person name="Horvath B."/>
            <person name="Toth A."/>
        </authorList>
    </citation>
    <scope>NUCLEOTIDE SEQUENCE</scope>
    <source>
        <strain evidence="2">KB43</strain>
    </source>
</reference>
<protein>
    <submittedName>
        <fullName evidence="2">Uncharacterized protein</fullName>
    </submittedName>
</protein>